<name>A0A7K3NJB6_9BACT</name>
<accession>A0A7K3NJB6</accession>
<dbReference type="RefSeq" id="WP_163301349.1">
    <property type="nucleotide sequence ID" value="NZ_JAAGRQ010000017.1"/>
</dbReference>
<proteinExistence type="predicted"/>
<gene>
    <name evidence="1" type="ORF">G3N56_05995</name>
</gene>
<evidence type="ECO:0000313" key="2">
    <source>
        <dbReference type="Proteomes" id="UP000469724"/>
    </source>
</evidence>
<reference evidence="1 2" key="1">
    <citation type="submission" date="2020-02" db="EMBL/GenBank/DDBJ databases">
        <title>Comparative genomics of sulfur disproportionating microorganisms.</title>
        <authorList>
            <person name="Ward L.M."/>
            <person name="Bertran E."/>
            <person name="Johnston D.T."/>
        </authorList>
    </citation>
    <scope>NUCLEOTIDE SEQUENCE [LARGE SCALE GENOMIC DNA]</scope>
    <source>
        <strain evidence="1 2">DSM 3696</strain>
    </source>
</reference>
<dbReference type="Proteomes" id="UP000469724">
    <property type="component" value="Unassembled WGS sequence"/>
</dbReference>
<comment type="caution">
    <text evidence="1">The sequence shown here is derived from an EMBL/GenBank/DDBJ whole genome shotgun (WGS) entry which is preliminary data.</text>
</comment>
<evidence type="ECO:0000313" key="1">
    <source>
        <dbReference type="EMBL" id="NDY56296.1"/>
    </source>
</evidence>
<dbReference type="AlphaFoldDB" id="A0A7K3NJB6"/>
<protein>
    <submittedName>
        <fullName evidence="1">Uncharacterized protein</fullName>
    </submittedName>
</protein>
<organism evidence="1 2">
    <name type="scientific">Desulfolutivibrio sulfodismutans</name>
    <dbReference type="NCBI Taxonomy" id="63561"/>
    <lineage>
        <taxon>Bacteria</taxon>
        <taxon>Pseudomonadati</taxon>
        <taxon>Thermodesulfobacteriota</taxon>
        <taxon>Desulfovibrionia</taxon>
        <taxon>Desulfovibrionales</taxon>
        <taxon>Desulfovibrionaceae</taxon>
        <taxon>Desulfolutivibrio</taxon>
    </lineage>
</organism>
<keyword evidence="2" id="KW-1185">Reference proteome</keyword>
<dbReference type="EMBL" id="JAAGRQ010000017">
    <property type="protein sequence ID" value="NDY56296.1"/>
    <property type="molecule type" value="Genomic_DNA"/>
</dbReference>
<sequence length="122" mass="14413">MLSAEFVRDTLYNFTMYAFSDFNADTKRTPFKQKAWNSVLEMLETESFITAEEATMLPKKKKKALHDIIIAYITFLSLPDWPPFPQDFLDGSSERKLNTPILRYMRTHSDQILDYYRQAHGY</sequence>